<keyword evidence="2" id="KW-1185">Reference proteome</keyword>
<proteinExistence type="predicted"/>
<comment type="caution">
    <text evidence="1">The sequence shown here is derived from an EMBL/GenBank/DDBJ whole genome shotgun (WGS) entry which is preliminary data.</text>
</comment>
<protein>
    <submittedName>
        <fullName evidence="1">Uncharacterized protein</fullName>
    </submittedName>
</protein>
<gene>
    <name evidence="1" type="ORF">RRG08_007509</name>
</gene>
<organism evidence="1 2">
    <name type="scientific">Elysia crispata</name>
    <name type="common">lettuce slug</name>
    <dbReference type="NCBI Taxonomy" id="231223"/>
    <lineage>
        <taxon>Eukaryota</taxon>
        <taxon>Metazoa</taxon>
        <taxon>Spiralia</taxon>
        <taxon>Lophotrochozoa</taxon>
        <taxon>Mollusca</taxon>
        <taxon>Gastropoda</taxon>
        <taxon>Heterobranchia</taxon>
        <taxon>Euthyneura</taxon>
        <taxon>Panpulmonata</taxon>
        <taxon>Sacoglossa</taxon>
        <taxon>Placobranchoidea</taxon>
        <taxon>Plakobranchidae</taxon>
        <taxon>Elysia</taxon>
    </lineage>
</organism>
<dbReference type="AlphaFoldDB" id="A0AAE0ZEV7"/>
<evidence type="ECO:0000313" key="2">
    <source>
        <dbReference type="Proteomes" id="UP001283361"/>
    </source>
</evidence>
<reference evidence="1" key="1">
    <citation type="journal article" date="2023" name="G3 (Bethesda)">
        <title>A reference genome for the long-term kleptoplast-retaining sea slug Elysia crispata morphotype clarki.</title>
        <authorList>
            <person name="Eastman K.E."/>
            <person name="Pendleton A.L."/>
            <person name="Shaikh M.A."/>
            <person name="Suttiyut T."/>
            <person name="Ogas R."/>
            <person name="Tomko P."/>
            <person name="Gavelis G."/>
            <person name="Widhalm J.R."/>
            <person name="Wisecaver J.H."/>
        </authorList>
    </citation>
    <scope>NUCLEOTIDE SEQUENCE</scope>
    <source>
        <strain evidence="1">ECLA1</strain>
    </source>
</reference>
<accession>A0AAE0ZEV7</accession>
<dbReference type="EMBL" id="JAWDGP010004076">
    <property type="protein sequence ID" value="KAK3768033.1"/>
    <property type="molecule type" value="Genomic_DNA"/>
</dbReference>
<sequence>MNEGTTDQMSAWPSRLVYKPRPPTLIERWHLEVKLYRSLDTLAAAGRPVSEWSLGIRSIPALILPLMTLHAGPVLPEWLPLDCLVLTLDS</sequence>
<name>A0AAE0ZEV7_9GAST</name>
<dbReference type="Proteomes" id="UP001283361">
    <property type="component" value="Unassembled WGS sequence"/>
</dbReference>
<evidence type="ECO:0000313" key="1">
    <source>
        <dbReference type="EMBL" id="KAK3768033.1"/>
    </source>
</evidence>